<sequence length="118" mass="13950">MQETLKRCRVCEELKPLTEFWKESRRKDGYRLECIPCQKKQQKGSKISKDLREYLYKKQNGMCPICEQSLDEVKVCVDHCHDTNNIRGLLCDPCNRSLSKAFNKPQTLLRAYTYLTQN</sequence>
<dbReference type="InterPro" id="IPR004211">
    <property type="entry name" value="Endonuclease_7"/>
</dbReference>
<dbReference type="Proteomes" id="UP001222520">
    <property type="component" value="Segment"/>
</dbReference>
<protein>
    <submittedName>
        <fullName evidence="1">Recombination endonuclease</fullName>
    </submittedName>
</protein>
<dbReference type="SUPFAM" id="SSF54060">
    <property type="entry name" value="His-Me finger endonucleases"/>
    <property type="match status" value="1"/>
</dbReference>
<dbReference type="InterPro" id="IPR044925">
    <property type="entry name" value="His-Me_finger_sf"/>
</dbReference>
<dbReference type="Gene3D" id="3.40.1800.10">
    <property type="entry name" value="His-Me finger endonucleases"/>
    <property type="match status" value="1"/>
</dbReference>
<keyword evidence="2" id="KW-1185">Reference proteome</keyword>
<reference evidence="1 2" key="1">
    <citation type="journal article" date="2023" name="Harmful Algae">
        <title>Sequencing the genomes of LPP-1, the first isolated cyanophage, and its relative LPP-2 reveal different integration mechanisms in closely related phages.</title>
        <authorList>
            <person name="Shaalan H."/>
            <person name="Cattan-Tsaushu E."/>
            <person name="Li K."/>
            <person name="Avrani S."/>
        </authorList>
    </citation>
    <scope>NUCLEOTIDE SEQUENCE [LARGE SCALE GENOMIC DNA]</scope>
</reference>
<organism evidence="1 2">
    <name type="scientific">Leptolyngbya phage LPP-2, strain SPI</name>
    <dbReference type="NCBI Taxonomy" id="2996053"/>
    <lineage>
        <taxon>Viruses</taxon>
        <taxon>Duplodnaviria</taxon>
        <taxon>Heunggongvirae</taxon>
        <taxon>Uroviricota</taxon>
        <taxon>Caudoviricetes</taxon>
        <taxon>Saffermanviridae</taxon>
        <taxon>Wumptrevirus</taxon>
        <taxon>Wumptrevirus LPP2</taxon>
    </lineage>
</organism>
<proteinExistence type="predicted"/>
<dbReference type="EMBL" id="OP590147">
    <property type="protein sequence ID" value="UZV39995.1"/>
    <property type="molecule type" value="Genomic_DNA"/>
</dbReference>
<gene>
    <name evidence="1" type="ORF">LPP2_g27</name>
</gene>
<dbReference type="InterPro" id="IPR038563">
    <property type="entry name" value="Endonuclease_7_sf"/>
</dbReference>
<keyword evidence="1" id="KW-0255">Endonuclease</keyword>
<accession>A0AAE9TIB0</accession>
<keyword evidence="1" id="KW-0378">Hydrolase</keyword>
<evidence type="ECO:0000313" key="2">
    <source>
        <dbReference type="Proteomes" id="UP001222520"/>
    </source>
</evidence>
<evidence type="ECO:0000313" key="1">
    <source>
        <dbReference type="EMBL" id="UZV39995.1"/>
    </source>
</evidence>
<dbReference type="GO" id="GO:0004519">
    <property type="term" value="F:endonuclease activity"/>
    <property type="evidence" value="ECO:0007669"/>
    <property type="project" value="UniProtKB-KW"/>
</dbReference>
<keyword evidence="1" id="KW-0540">Nuclease</keyword>
<dbReference type="Pfam" id="PF02945">
    <property type="entry name" value="Endonuclease_7"/>
    <property type="match status" value="1"/>
</dbReference>
<name>A0AAE9TIB0_9CAUD</name>